<dbReference type="GO" id="GO:0005794">
    <property type="term" value="C:Golgi apparatus"/>
    <property type="evidence" value="ECO:0007669"/>
    <property type="project" value="TreeGrafter"/>
</dbReference>
<name>A0A316YYD2_9BASI</name>
<dbReference type="OrthoDB" id="26371at2759"/>
<gene>
    <name evidence="3" type="ORF">FA10DRAFT_248115</name>
</gene>
<dbReference type="PANTHER" id="PTHR22957">
    <property type="entry name" value="TBC1 DOMAIN FAMILY MEMBER GTPASE-ACTIVATING PROTEIN"/>
    <property type="match status" value="1"/>
</dbReference>
<reference evidence="3 4" key="1">
    <citation type="journal article" date="2018" name="Mol. Biol. Evol.">
        <title>Broad Genomic Sampling Reveals a Smut Pathogenic Ancestry of the Fungal Clade Ustilaginomycotina.</title>
        <authorList>
            <person name="Kijpornyongpan T."/>
            <person name="Mondo S.J."/>
            <person name="Barry K."/>
            <person name="Sandor L."/>
            <person name="Lee J."/>
            <person name="Lipzen A."/>
            <person name="Pangilinan J."/>
            <person name="LaButti K."/>
            <person name="Hainaut M."/>
            <person name="Henrissat B."/>
            <person name="Grigoriev I.V."/>
            <person name="Spatafora J.W."/>
            <person name="Aime M.C."/>
        </authorList>
    </citation>
    <scope>NUCLEOTIDE SEQUENCE [LARGE SCALE GENOMIC DNA]</scope>
    <source>
        <strain evidence="3 4">MCA 4198</strain>
    </source>
</reference>
<dbReference type="SMART" id="SM00164">
    <property type="entry name" value="TBC"/>
    <property type="match status" value="1"/>
</dbReference>
<dbReference type="SUPFAM" id="SSF47923">
    <property type="entry name" value="Ypt/Rab-GAP domain of gyp1p"/>
    <property type="match status" value="2"/>
</dbReference>
<dbReference type="AlphaFoldDB" id="A0A316YYD2"/>
<evidence type="ECO:0000256" key="1">
    <source>
        <dbReference type="SAM" id="MobiDB-lite"/>
    </source>
</evidence>
<dbReference type="InterPro" id="IPR035969">
    <property type="entry name" value="Rab-GAP_TBC_sf"/>
</dbReference>
<proteinExistence type="predicted"/>
<sequence>MSSRPAPDSSSTVSLSGQSSGPVPPVWEDDAWGIDSDDDEFVKANNGRGRGNAGPSGMSKQKHAPPARPHPFPLSGEIKRGASSSSVPRASGEVRPQPLAGAEGSKRTSGAGSWMFVERSGSMPRASPTLSAAEGVASSSALESGEDGSSMTDNQKPRARRRTVGEGEGDVDDIRDALQSDLDRVLQDPTEMLARLSIQNSLPVGSPAAEAKDTSIIDSALASKASVSTPEGNSEDAEVSLPLAVAASLERKSSVRSERRRARFAECLAASTVNMEELRRLAWAGVPDNVRPVVWMLLLGYLPPTRAVRASTMARKRAEYQSGVRLAFQRGTESLDQAIWHQIHIDVPRTNPGIALWQREATQKALERILYVWAIRHPASGYVQGINDLATPFFEVFLSAYISTDPEQYDVGLLPPAALEALEADTFWCLSKLLDGIQDNYIFAQPGIQRQVRRMSELVSRINPSLHSHLEQQGVEYMQFAFRWMNCLLMREMSVRNIVRMWDTYLAEGPDAFSEFHLFVCSVFLDKWSAELCKMDFQGIIMFLQSLPTQQWSARETELLLSDAFVKKSLFGGTAHLTN</sequence>
<dbReference type="EMBL" id="KZ819634">
    <property type="protein sequence ID" value="PWN93774.1"/>
    <property type="molecule type" value="Genomic_DNA"/>
</dbReference>
<evidence type="ECO:0000313" key="3">
    <source>
        <dbReference type="EMBL" id="PWN93774.1"/>
    </source>
</evidence>
<feature type="compositionally biased region" description="Low complexity" evidence="1">
    <location>
        <begin position="9"/>
        <end position="20"/>
    </location>
</feature>
<organism evidence="3 4">
    <name type="scientific">Acaromyces ingoldii</name>
    <dbReference type="NCBI Taxonomy" id="215250"/>
    <lineage>
        <taxon>Eukaryota</taxon>
        <taxon>Fungi</taxon>
        <taxon>Dikarya</taxon>
        <taxon>Basidiomycota</taxon>
        <taxon>Ustilaginomycotina</taxon>
        <taxon>Exobasidiomycetes</taxon>
        <taxon>Exobasidiales</taxon>
        <taxon>Cryptobasidiaceae</taxon>
        <taxon>Acaromyces</taxon>
    </lineage>
</organism>
<dbReference type="Gene3D" id="1.10.10.750">
    <property type="entry name" value="Ypt/Rab-GAP domain of gyp1p, domain 1"/>
    <property type="match status" value="1"/>
</dbReference>
<dbReference type="PANTHER" id="PTHR22957:SF26">
    <property type="entry name" value="LD44506P"/>
    <property type="match status" value="1"/>
</dbReference>
<feature type="compositionally biased region" description="Acidic residues" evidence="1">
    <location>
        <begin position="27"/>
        <end position="40"/>
    </location>
</feature>
<dbReference type="FunCoup" id="A0A316YYD2">
    <property type="interactions" value="570"/>
</dbReference>
<dbReference type="FunFam" id="1.10.8.270:FF:000037">
    <property type="entry name" value="TBC1 domain family member 22A"/>
    <property type="match status" value="1"/>
</dbReference>
<feature type="domain" description="Rab-GAP TBC" evidence="2">
    <location>
        <begin position="285"/>
        <end position="509"/>
    </location>
</feature>
<dbReference type="InParanoid" id="A0A316YYD2"/>
<dbReference type="Pfam" id="PF00566">
    <property type="entry name" value="RabGAP-TBC"/>
    <property type="match status" value="1"/>
</dbReference>
<dbReference type="Proteomes" id="UP000245768">
    <property type="component" value="Unassembled WGS sequence"/>
</dbReference>
<feature type="compositionally biased region" description="Polar residues" evidence="1">
    <location>
        <begin position="137"/>
        <end position="154"/>
    </location>
</feature>
<keyword evidence="4" id="KW-1185">Reference proteome</keyword>
<evidence type="ECO:0000313" key="4">
    <source>
        <dbReference type="Proteomes" id="UP000245768"/>
    </source>
</evidence>
<dbReference type="STRING" id="215250.A0A316YYD2"/>
<dbReference type="PROSITE" id="PS50086">
    <property type="entry name" value="TBC_RABGAP"/>
    <property type="match status" value="1"/>
</dbReference>
<protein>
    <submittedName>
        <fullName evidence="3">RabGAP/TBC</fullName>
    </submittedName>
</protein>
<dbReference type="GO" id="GO:0005096">
    <property type="term" value="F:GTPase activator activity"/>
    <property type="evidence" value="ECO:0007669"/>
    <property type="project" value="TreeGrafter"/>
</dbReference>
<dbReference type="Gene3D" id="1.10.8.270">
    <property type="entry name" value="putative rabgap domain of human tbc1 domain family member 14 like domains"/>
    <property type="match status" value="1"/>
</dbReference>
<accession>A0A316YYD2</accession>
<dbReference type="FunFam" id="1.10.472.80:FF:000001">
    <property type="entry name" value="TBC1 domain family member 22B"/>
    <property type="match status" value="1"/>
</dbReference>
<dbReference type="FunFam" id="1.10.10.750:FF:000007">
    <property type="entry name" value="TBC1 domain family member"/>
    <property type="match status" value="1"/>
</dbReference>
<dbReference type="Gene3D" id="1.10.472.80">
    <property type="entry name" value="Ypt/Rab-GAP domain of gyp1p, domain 3"/>
    <property type="match status" value="1"/>
</dbReference>
<dbReference type="GeneID" id="37041395"/>
<feature type="region of interest" description="Disordered" evidence="1">
    <location>
        <begin position="1"/>
        <end position="174"/>
    </location>
</feature>
<dbReference type="InterPro" id="IPR000195">
    <property type="entry name" value="Rab-GAP-TBC_dom"/>
</dbReference>
<dbReference type="RefSeq" id="XP_025380972.1">
    <property type="nucleotide sequence ID" value="XM_025519479.1"/>
</dbReference>
<evidence type="ECO:0000259" key="2">
    <source>
        <dbReference type="PROSITE" id="PS50086"/>
    </source>
</evidence>